<dbReference type="Gene3D" id="2.40.160.50">
    <property type="entry name" value="membrane protein fhac: a member of the omp85/tpsb transporter family"/>
    <property type="match status" value="1"/>
</dbReference>
<gene>
    <name evidence="12" type="ORF">U1T56_12745</name>
</gene>
<dbReference type="RefSeq" id="WP_418159873.1">
    <property type="nucleotide sequence ID" value="NZ_JBBLZC010000011.1"/>
</dbReference>
<dbReference type="EMBL" id="JBBLZC010000011">
    <property type="protein sequence ID" value="MEK0084024.1"/>
    <property type="molecule type" value="Genomic_DNA"/>
</dbReference>
<evidence type="ECO:0000256" key="4">
    <source>
        <dbReference type="ARBA" id="ARBA00022452"/>
    </source>
</evidence>
<dbReference type="InterPro" id="IPR051544">
    <property type="entry name" value="TPS_OM_transporter"/>
</dbReference>
<name>A0ABU8XSK3_9PROT</name>
<evidence type="ECO:0000313" key="12">
    <source>
        <dbReference type="EMBL" id="MEK0084024.1"/>
    </source>
</evidence>
<dbReference type="Gene3D" id="3.10.20.310">
    <property type="entry name" value="membrane protein fhac"/>
    <property type="match status" value="1"/>
</dbReference>
<keyword evidence="7" id="KW-0472">Membrane</keyword>
<dbReference type="InterPro" id="IPR005565">
    <property type="entry name" value="Hemolysn_activator_HlyB_C"/>
</dbReference>
<accession>A0ABU8XSK3</accession>
<keyword evidence="3" id="KW-0813">Transport</keyword>
<evidence type="ECO:0000256" key="9">
    <source>
        <dbReference type="SAM" id="MobiDB-lite"/>
    </source>
</evidence>
<keyword evidence="4" id="KW-1134">Transmembrane beta strand</keyword>
<evidence type="ECO:0000256" key="2">
    <source>
        <dbReference type="ARBA" id="ARBA00009055"/>
    </source>
</evidence>
<evidence type="ECO:0000259" key="11">
    <source>
        <dbReference type="PROSITE" id="PS51779"/>
    </source>
</evidence>
<evidence type="ECO:0000313" key="13">
    <source>
        <dbReference type="Proteomes" id="UP001375743"/>
    </source>
</evidence>
<reference evidence="12 13" key="1">
    <citation type="submission" date="2024-01" db="EMBL/GenBank/DDBJ databases">
        <title>Multi-omics insights into the function and evolution of sodium benzoate biodegradation pathways in Benzoatithermus flavus gen. nov., sp. nov. from hot spring.</title>
        <authorList>
            <person name="Hu C.-J."/>
            <person name="Li W.-J."/>
        </authorList>
    </citation>
    <scope>NUCLEOTIDE SEQUENCE [LARGE SCALE GENOMIC DNA]</scope>
    <source>
        <strain evidence="12 13">SYSU G07066</strain>
    </source>
</reference>
<keyword evidence="8" id="KW-0998">Cell outer membrane</keyword>
<dbReference type="Proteomes" id="UP001375743">
    <property type="component" value="Unassembled WGS sequence"/>
</dbReference>
<dbReference type="PANTHER" id="PTHR34597">
    <property type="entry name" value="SLR1661 PROTEIN"/>
    <property type="match status" value="1"/>
</dbReference>
<keyword evidence="6" id="KW-0653">Protein transport</keyword>
<evidence type="ECO:0000256" key="3">
    <source>
        <dbReference type="ARBA" id="ARBA00022448"/>
    </source>
</evidence>
<evidence type="ECO:0000256" key="8">
    <source>
        <dbReference type="ARBA" id="ARBA00023237"/>
    </source>
</evidence>
<feature type="signal peptide" evidence="10">
    <location>
        <begin position="1"/>
        <end position="18"/>
    </location>
</feature>
<keyword evidence="5" id="KW-0812">Transmembrane</keyword>
<proteinExistence type="inferred from homology"/>
<organism evidence="12 13">
    <name type="scientific">Benzoatithermus flavus</name>
    <dbReference type="NCBI Taxonomy" id="3108223"/>
    <lineage>
        <taxon>Bacteria</taxon>
        <taxon>Pseudomonadati</taxon>
        <taxon>Pseudomonadota</taxon>
        <taxon>Alphaproteobacteria</taxon>
        <taxon>Geminicoccales</taxon>
        <taxon>Geminicoccaceae</taxon>
        <taxon>Benzoatithermus</taxon>
    </lineage>
</organism>
<comment type="similarity">
    <text evidence="2">Belongs to the TPS (TC 1.B.20) family.</text>
</comment>
<feature type="domain" description="POTRA" evidence="11">
    <location>
        <begin position="69"/>
        <end position="144"/>
    </location>
</feature>
<sequence>MWLVATAGVLAAVGPAAAQAPGFERRTAPGGGAPELRLPPPPPPSPGFVLPPVPELPPTRPGPSEGVSVLVREIRLEGNTVVSTAELEPIVRRYEGRALTIEELLRLRDELTLAYVERGYVNSGALLPDQDVSQGIVTFRIVEGRLDEIRLEGLRSLDPAFLEARIRRGAGPPLNVRDLQEQLQLLLLDPTIERLGARLGPGARPGASVLEADIVEGRRLRVDARLANDWSPSVGAEHGEIGATFFNLLGRGDPLRLEASASEGSRQGYLAYSVPVTASDLRLYGSGEITRSDVVEHPFNQLDIQSRTWSLEFGASYPVLQRVADEVRLGLALSRRHSETSLLNEPFSFSPGAKNGKSDITALRFRQDWDHRGRDLAVAFRSTFSLGLDAFGATINKDAPDSRYLAWLGQFELARRLFEGDHQLVLRGSLQLASDPLLPLEQFAIGGLDTVRGYREDLLVLDNGYTASIEYRLPLFRLPIPGWSESPEDGILYLAPFADIGGGFNTDSPTPDPDHIYSIGSGLRWSPAPGFNLALYAGVALKEVPNPQDRNLQDQGIHFEVQLRLY</sequence>
<keyword evidence="13" id="KW-1185">Reference proteome</keyword>
<dbReference type="PROSITE" id="PS51779">
    <property type="entry name" value="POTRA"/>
    <property type="match status" value="1"/>
</dbReference>
<dbReference type="PANTHER" id="PTHR34597:SF3">
    <property type="entry name" value="OUTER MEMBRANE TRANSPORTER CDIB"/>
    <property type="match status" value="1"/>
</dbReference>
<feature type="region of interest" description="Disordered" evidence="9">
    <location>
        <begin position="22"/>
        <end position="64"/>
    </location>
</feature>
<dbReference type="Pfam" id="PF03865">
    <property type="entry name" value="ShlB"/>
    <property type="match status" value="1"/>
</dbReference>
<evidence type="ECO:0000256" key="5">
    <source>
        <dbReference type="ARBA" id="ARBA00022692"/>
    </source>
</evidence>
<dbReference type="InterPro" id="IPR013686">
    <property type="entry name" value="Polypept-transport_assoc_ShlB"/>
</dbReference>
<evidence type="ECO:0000256" key="1">
    <source>
        <dbReference type="ARBA" id="ARBA00004442"/>
    </source>
</evidence>
<keyword evidence="10" id="KW-0732">Signal</keyword>
<comment type="caution">
    <text evidence="12">The sequence shown here is derived from an EMBL/GenBank/DDBJ whole genome shotgun (WGS) entry which is preliminary data.</text>
</comment>
<dbReference type="Pfam" id="PF08479">
    <property type="entry name" value="POTRA_2"/>
    <property type="match status" value="1"/>
</dbReference>
<protein>
    <submittedName>
        <fullName evidence="12">POTRA domain-containing protein</fullName>
    </submittedName>
</protein>
<evidence type="ECO:0000256" key="10">
    <source>
        <dbReference type="SAM" id="SignalP"/>
    </source>
</evidence>
<feature type="chain" id="PRO_5047299825" evidence="10">
    <location>
        <begin position="19"/>
        <end position="566"/>
    </location>
</feature>
<evidence type="ECO:0000256" key="7">
    <source>
        <dbReference type="ARBA" id="ARBA00023136"/>
    </source>
</evidence>
<comment type="subcellular location">
    <subcellularLocation>
        <location evidence="1">Cell outer membrane</location>
    </subcellularLocation>
</comment>
<dbReference type="InterPro" id="IPR034746">
    <property type="entry name" value="POTRA"/>
</dbReference>
<feature type="compositionally biased region" description="Pro residues" evidence="9">
    <location>
        <begin position="37"/>
        <end position="61"/>
    </location>
</feature>
<evidence type="ECO:0000256" key="6">
    <source>
        <dbReference type="ARBA" id="ARBA00022927"/>
    </source>
</evidence>